<dbReference type="Proteomes" id="UP000694845">
    <property type="component" value="Unplaced"/>
</dbReference>
<keyword evidence="3" id="KW-1185">Reference proteome</keyword>
<dbReference type="AlphaFoldDB" id="A0A8B7ZX63"/>
<feature type="compositionally biased region" description="Polar residues" evidence="1">
    <location>
        <begin position="287"/>
        <end position="299"/>
    </location>
</feature>
<protein>
    <submittedName>
        <fullName evidence="4">Uncharacterized protein LOC110988680 isoform X5</fullName>
    </submittedName>
</protein>
<feature type="compositionally biased region" description="Basic residues" evidence="1">
    <location>
        <begin position="420"/>
        <end position="429"/>
    </location>
</feature>
<feature type="region of interest" description="Disordered" evidence="1">
    <location>
        <begin position="319"/>
        <end position="437"/>
    </location>
</feature>
<name>A0A8B7ZX63_ACAPL</name>
<dbReference type="Pfam" id="PF17800">
    <property type="entry name" value="NPL"/>
    <property type="match status" value="1"/>
</dbReference>
<feature type="domain" description="Nucleoplasmin-like" evidence="2">
    <location>
        <begin position="2"/>
        <end position="97"/>
    </location>
</feature>
<organism evidence="3 4">
    <name type="scientific">Acanthaster planci</name>
    <name type="common">Crown-of-thorns starfish</name>
    <dbReference type="NCBI Taxonomy" id="133434"/>
    <lineage>
        <taxon>Eukaryota</taxon>
        <taxon>Metazoa</taxon>
        <taxon>Echinodermata</taxon>
        <taxon>Eleutherozoa</taxon>
        <taxon>Asterozoa</taxon>
        <taxon>Asteroidea</taxon>
        <taxon>Valvatacea</taxon>
        <taxon>Valvatida</taxon>
        <taxon>Acanthasteridae</taxon>
        <taxon>Acanthaster</taxon>
    </lineage>
</organism>
<feature type="region of interest" description="Disordered" evidence="1">
    <location>
        <begin position="204"/>
        <end position="230"/>
    </location>
</feature>
<accession>A0A8B7ZX63</accession>
<reference evidence="4" key="1">
    <citation type="submission" date="2025-08" db="UniProtKB">
        <authorList>
            <consortium name="RefSeq"/>
        </authorList>
    </citation>
    <scope>IDENTIFICATION</scope>
</reference>
<feature type="compositionally biased region" description="Low complexity" evidence="1">
    <location>
        <begin position="536"/>
        <end position="545"/>
    </location>
</feature>
<evidence type="ECO:0000313" key="4">
    <source>
        <dbReference type="RefSeq" id="XP_022108131.1"/>
    </source>
</evidence>
<dbReference type="Gene3D" id="2.60.120.340">
    <property type="entry name" value="Nucleoplasmin core domain"/>
    <property type="match status" value="1"/>
</dbReference>
<gene>
    <name evidence="4" type="primary">LOC110988680</name>
</gene>
<evidence type="ECO:0000259" key="2">
    <source>
        <dbReference type="Pfam" id="PF17800"/>
    </source>
</evidence>
<evidence type="ECO:0000313" key="3">
    <source>
        <dbReference type="Proteomes" id="UP000694845"/>
    </source>
</evidence>
<dbReference type="RefSeq" id="XP_022108131.1">
    <property type="nucleotide sequence ID" value="XM_022252439.1"/>
</dbReference>
<proteinExistence type="predicted"/>
<dbReference type="OrthoDB" id="1902587at2759"/>
<feature type="region of interest" description="Disordered" evidence="1">
    <location>
        <begin position="533"/>
        <end position="552"/>
    </location>
</feature>
<dbReference type="GeneID" id="110988680"/>
<sequence>MFWGLTIEPGKRYTQTVEESFHVSMVALDTRDVATTDREQAKLTQLMVQHERAEFLVCTLCYGTVFQQPLDLNFTEGEEVTFFSEGRGTLHLTGYLVKDEPMSLDPDMMALEEMSSSDEMASDSGEWASGEESSRESRVKVQRPQEWMLVARQGKKYNRNSRSGSRHRRFALVPRKTFPKKGNSWTQYPSRKKRTLSGIKSNNRWNKFSHKDRDQSIQRSGSAISRHGRQGYGLQEQRAILQTSDNVTATLILSESPCTMSSMSAAPTHQQGSIAPHQGQPGFVVSPLSSRLESRPCQDTVTYPTEHLAESFRTRTVVDGPNTLVRDPKAQLRSAHNWPGRQQASDRKVACPAPNDSERTPESPSAREAVSSNFTDILKTRIDQASPNTGKGYLKRKPPKSKSNASGTPKRFMSSAVTLPHRKIYHRKGPVTSRSQGRQLNIQWNESSPTSAAPTAGSSYSRPVFPDMVEECTTHEVANSLHVYDGASSQQGMSNNVDLQPSEQFPKVEDGIEPPGVDNSNSALVQITQPHPVPAEPSLALAPSPRRTTLRPASTVWCPPRWPWPAQEE</sequence>
<feature type="compositionally biased region" description="Low complexity" evidence="1">
    <location>
        <begin position="114"/>
        <end position="124"/>
    </location>
</feature>
<feature type="region of interest" description="Disordered" evidence="1">
    <location>
        <begin position="114"/>
        <end position="141"/>
    </location>
</feature>
<feature type="region of interest" description="Disordered" evidence="1">
    <location>
        <begin position="260"/>
        <end position="299"/>
    </location>
</feature>
<dbReference type="InterPro" id="IPR041232">
    <property type="entry name" value="NPL"/>
</dbReference>
<evidence type="ECO:0000256" key="1">
    <source>
        <dbReference type="SAM" id="MobiDB-lite"/>
    </source>
</evidence>
<feature type="compositionally biased region" description="Polar residues" evidence="1">
    <location>
        <begin position="260"/>
        <end position="273"/>
    </location>
</feature>